<gene>
    <name evidence="2" type="ORF">HKW66_Vig0179520</name>
</gene>
<organism evidence="2 3">
    <name type="scientific">Phaseolus angularis</name>
    <name type="common">Azuki bean</name>
    <name type="synonym">Vigna angularis</name>
    <dbReference type="NCBI Taxonomy" id="3914"/>
    <lineage>
        <taxon>Eukaryota</taxon>
        <taxon>Viridiplantae</taxon>
        <taxon>Streptophyta</taxon>
        <taxon>Embryophyta</taxon>
        <taxon>Tracheophyta</taxon>
        <taxon>Spermatophyta</taxon>
        <taxon>Magnoliopsida</taxon>
        <taxon>eudicotyledons</taxon>
        <taxon>Gunneridae</taxon>
        <taxon>Pentapetalae</taxon>
        <taxon>rosids</taxon>
        <taxon>fabids</taxon>
        <taxon>Fabales</taxon>
        <taxon>Fabaceae</taxon>
        <taxon>Papilionoideae</taxon>
        <taxon>50 kb inversion clade</taxon>
        <taxon>NPAAA clade</taxon>
        <taxon>indigoferoid/millettioid clade</taxon>
        <taxon>Phaseoleae</taxon>
        <taxon>Vigna</taxon>
    </lineage>
</organism>
<evidence type="ECO:0000313" key="3">
    <source>
        <dbReference type="Proteomes" id="UP000743370"/>
    </source>
</evidence>
<accession>A0A8T0JZI7</accession>
<name>A0A8T0JZI7_PHAAN</name>
<protein>
    <submittedName>
        <fullName evidence="2">NAC domain-containing protein</fullName>
    </submittedName>
</protein>
<sequence length="220" mass="25356">MASRDEDEFLWWLLQLVSRMEEIATSSRAWRFGDDLVEARRRKKTREWRCTERKSGISSRRGTGSTRMVRGRTGPREPGTGKQPEQINRLVNRNRLLDDWVLCRIYNKKRAVEKQPPVKIECSELADEKPAIARPYSEVTVADCVNFEGSDSVPRLLTMDSSCSEQVVSPEPASEVQSEPKRSNTKFEYNYVDANLASQFHSANQMSPLQDIFMYLSKPF</sequence>
<dbReference type="Proteomes" id="UP000743370">
    <property type="component" value="Unassembled WGS sequence"/>
</dbReference>
<evidence type="ECO:0000256" key="1">
    <source>
        <dbReference type="SAM" id="MobiDB-lite"/>
    </source>
</evidence>
<dbReference type="AlphaFoldDB" id="A0A8T0JZI7"/>
<evidence type="ECO:0000313" key="2">
    <source>
        <dbReference type="EMBL" id="KAG2389879.1"/>
    </source>
</evidence>
<feature type="region of interest" description="Disordered" evidence="1">
    <location>
        <begin position="51"/>
        <end position="85"/>
    </location>
</feature>
<feature type="compositionally biased region" description="Low complexity" evidence="1">
    <location>
        <begin position="56"/>
        <end position="81"/>
    </location>
</feature>
<comment type="caution">
    <text evidence="2">The sequence shown here is derived from an EMBL/GenBank/DDBJ whole genome shotgun (WGS) entry which is preliminary data.</text>
</comment>
<proteinExistence type="predicted"/>
<reference evidence="2 3" key="1">
    <citation type="submission" date="2020-05" db="EMBL/GenBank/DDBJ databases">
        <title>Vigna angularis (adzuki bean) Var. LongXiaoDou No. 4 denovo assembly.</title>
        <authorList>
            <person name="Xiang H."/>
        </authorList>
    </citation>
    <scope>NUCLEOTIDE SEQUENCE [LARGE SCALE GENOMIC DNA]</scope>
    <source>
        <tissue evidence="2">Leaf</tissue>
    </source>
</reference>
<dbReference type="EMBL" id="JABFOF010000007">
    <property type="protein sequence ID" value="KAG2389879.1"/>
    <property type="molecule type" value="Genomic_DNA"/>
</dbReference>